<proteinExistence type="predicted"/>
<feature type="compositionally biased region" description="Polar residues" evidence="2">
    <location>
        <begin position="274"/>
        <end position="285"/>
    </location>
</feature>
<dbReference type="HOGENOM" id="CLU_012678_0_0_1"/>
<feature type="coiled-coil region" evidence="1">
    <location>
        <begin position="356"/>
        <end position="383"/>
    </location>
</feature>
<dbReference type="AlphaFoldDB" id="A0A0C3QHB4"/>
<dbReference type="GO" id="GO:0006897">
    <property type="term" value="P:endocytosis"/>
    <property type="evidence" value="ECO:0007669"/>
    <property type="project" value="TreeGrafter"/>
</dbReference>
<evidence type="ECO:0000256" key="2">
    <source>
        <dbReference type="SAM" id="MobiDB-lite"/>
    </source>
</evidence>
<sequence length="537" mass="59437">MWSAFSLGACPENASTPFDGGTGNGSRPTASILSFSKSGAAEPSTGWIAIHDSASSFKTATQNYTKGYSDAQAKVRDATSNDPWGPSGTQMNELAELTYNQQDFVEIMEILDKRLNDKGKNWRHAFKSLIVLDYLLHAGSENVVLYFKDNIYVVKTLKEFQYIDEDGKDQGANVRQKAKDITNLLMDESRLREQRRSRAHMRDRMLGEGPVGTGDDFENKNVRRSNENTQTRTQKRRNKEREDLEKALALSRQSFADETRRVGEQTALFDDGTQRASPSTQNNNPFPLINTYPQTALFDDGTQLASPSAQNNNPFPLISTYPQNARQTGLQRRYTASTGNKPYYPDQSAEQQAYIVKQEETAQEQLLQQQALYEQQLQQALLQQQQQALFQQQQQQAQWAAYQQEQQASLFAQPTGYGSNNSLALAAGTAQINSPQPPTPSFGAQSPSPAPSPQPTPSPTSANTLANARRPGAITSDAHSRLDNLFANRDDGQDTFGNIGNLRYGQAAGKTLATQPTGSHNPFARQTAPSEQPFFSI</sequence>
<gene>
    <name evidence="4" type="ORF">M407DRAFT_15295</name>
</gene>
<dbReference type="GO" id="GO:0030276">
    <property type="term" value="F:clathrin binding"/>
    <property type="evidence" value="ECO:0007669"/>
    <property type="project" value="TreeGrafter"/>
</dbReference>
<keyword evidence="5" id="KW-1185">Reference proteome</keyword>
<name>A0A0C3QHB4_9AGAM</name>
<feature type="domain" description="ENTH" evidence="3">
    <location>
        <begin position="63"/>
        <end position="195"/>
    </location>
</feature>
<feature type="compositionally biased region" description="Pro residues" evidence="2">
    <location>
        <begin position="448"/>
        <end position="458"/>
    </location>
</feature>
<evidence type="ECO:0000259" key="3">
    <source>
        <dbReference type="PROSITE" id="PS50942"/>
    </source>
</evidence>
<dbReference type="GO" id="GO:0007015">
    <property type="term" value="P:actin filament organization"/>
    <property type="evidence" value="ECO:0007669"/>
    <property type="project" value="TreeGrafter"/>
</dbReference>
<evidence type="ECO:0000256" key="1">
    <source>
        <dbReference type="SAM" id="Coils"/>
    </source>
</evidence>
<reference evidence="4 5" key="1">
    <citation type="submission" date="2014-04" db="EMBL/GenBank/DDBJ databases">
        <authorList>
            <consortium name="DOE Joint Genome Institute"/>
            <person name="Kuo A."/>
            <person name="Girlanda M."/>
            <person name="Perotto S."/>
            <person name="Kohler A."/>
            <person name="Nagy L.G."/>
            <person name="Floudas D."/>
            <person name="Copeland A."/>
            <person name="Barry K.W."/>
            <person name="Cichocki N."/>
            <person name="Veneault-Fourrey C."/>
            <person name="LaButti K."/>
            <person name="Lindquist E.A."/>
            <person name="Lipzen A."/>
            <person name="Lundell T."/>
            <person name="Morin E."/>
            <person name="Murat C."/>
            <person name="Sun H."/>
            <person name="Tunlid A."/>
            <person name="Henrissat B."/>
            <person name="Grigoriev I.V."/>
            <person name="Hibbett D.S."/>
            <person name="Martin F."/>
            <person name="Nordberg H.P."/>
            <person name="Cantor M.N."/>
            <person name="Hua S.X."/>
        </authorList>
    </citation>
    <scope>NUCLEOTIDE SEQUENCE [LARGE SCALE GENOMIC DNA]</scope>
    <source>
        <strain evidence="4 5">MUT 4182</strain>
    </source>
</reference>
<dbReference type="Proteomes" id="UP000054248">
    <property type="component" value="Unassembled WGS sequence"/>
</dbReference>
<feature type="compositionally biased region" description="Polar residues" evidence="2">
    <location>
        <begin position="527"/>
        <end position="537"/>
    </location>
</feature>
<feature type="compositionally biased region" description="Basic and acidic residues" evidence="2">
    <location>
        <begin position="187"/>
        <end position="206"/>
    </location>
</feature>
<evidence type="ECO:0000313" key="4">
    <source>
        <dbReference type="EMBL" id="KIO25109.1"/>
    </source>
</evidence>
<dbReference type="GO" id="GO:0030125">
    <property type="term" value="C:clathrin vesicle coat"/>
    <property type="evidence" value="ECO:0007669"/>
    <property type="project" value="TreeGrafter"/>
</dbReference>
<feature type="region of interest" description="Disordered" evidence="2">
    <location>
        <begin position="430"/>
        <end position="466"/>
    </location>
</feature>
<dbReference type="OrthoDB" id="4033880at2759"/>
<feature type="region of interest" description="Disordered" evidence="2">
    <location>
        <begin position="267"/>
        <end position="286"/>
    </location>
</feature>
<dbReference type="GO" id="GO:0005543">
    <property type="term" value="F:phospholipid binding"/>
    <property type="evidence" value="ECO:0007669"/>
    <property type="project" value="TreeGrafter"/>
</dbReference>
<accession>A0A0C3QHB4</accession>
<dbReference type="PANTHER" id="PTHR12276:SF110">
    <property type="entry name" value="EPSIN-1-RELATED"/>
    <property type="match status" value="1"/>
</dbReference>
<evidence type="ECO:0000313" key="5">
    <source>
        <dbReference type="Proteomes" id="UP000054248"/>
    </source>
</evidence>
<dbReference type="Pfam" id="PF01417">
    <property type="entry name" value="ENTH"/>
    <property type="match status" value="1"/>
</dbReference>
<dbReference type="InterPro" id="IPR013809">
    <property type="entry name" value="ENTH"/>
</dbReference>
<dbReference type="STRING" id="1051891.A0A0C3QHB4"/>
<reference evidence="5" key="2">
    <citation type="submission" date="2015-01" db="EMBL/GenBank/DDBJ databases">
        <title>Evolutionary Origins and Diversification of the Mycorrhizal Mutualists.</title>
        <authorList>
            <consortium name="DOE Joint Genome Institute"/>
            <consortium name="Mycorrhizal Genomics Consortium"/>
            <person name="Kohler A."/>
            <person name="Kuo A."/>
            <person name="Nagy L.G."/>
            <person name="Floudas D."/>
            <person name="Copeland A."/>
            <person name="Barry K.W."/>
            <person name="Cichocki N."/>
            <person name="Veneault-Fourrey C."/>
            <person name="LaButti K."/>
            <person name="Lindquist E.A."/>
            <person name="Lipzen A."/>
            <person name="Lundell T."/>
            <person name="Morin E."/>
            <person name="Murat C."/>
            <person name="Riley R."/>
            <person name="Ohm R."/>
            <person name="Sun H."/>
            <person name="Tunlid A."/>
            <person name="Henrissat B."/>
            <person name="Grigoriev I.V."/>
            <person name="Hibbett D.S."/>
            <person name="Martin F."/>
        </authorList>
    </citation>
    <scope>NUCLEOTIDE SEQUENCE [LARGE SCALE GENOMIC DNA]</scope>
    <source>
        <strain evidence="5">MUT 4182</strain>
    </source>
</reference>
<feature type="region of interest" description="Disordered" evidence="2">
    <location>
        <begin position="187"/>
        <end position="244"/>
    </location>
</feature>
<dbReference type="Gene3D" id="1.25.40.90">
    <property type="match status" value="1"/>
</dbReference>
<dbReference type="FunFam" id="1.25.40.90:FF:000006">
    <property type="entry name" value="Clathrin interactor 1"/>
    <property type="match status" value="1"/>
</dbReference>
<dbReference type="CDD" id="cd16991">
    <property type="entry name" value="ENTH_Ent1_Ent2"/>
    <property type="match status" value="1"/>
</dbReference>
<dbReference type="GO" id="GO:0005768">
    <property type="term" value="C:endosome"/>
    <property type="evidence" value="ECO:0007669"/>
    <property type="project" value="TreeGrafter"/>
</dbReference>
<dbReference type="GO" id="GO:0005886">
    <property type="term" value="C:plasma membrane"/>
    <property type="evidence" value="ECO:0007669"/>
    <property type="project" value="TreeGrafter"/>
</dbReference>
<feature type="region of interest" description="Disordered" evidence="2">
    <location>
        <begin position="507"/>
        <end position="537"/>
    </location>
</feature>
<dbReference type="PROSITE" id="PS50942">
    <property type="entry name" value="ENTH"/>
    <property type="match status" value="1"/>
</dbReference>
<dbReference type="PANTHER" id="PTHR12276">
    <property type="entry name" value="EPSIN/ENT-RELATED"/>
    <property type="match status" value="1"/>
</dbReference>
<dbReference type="SUPFAM" id="SSF48464">
    <property type="entry name" value="ENTH/VHS domain"/>
    <property type="match status" value="1"/>
</dbReference>
<keyword evidence="1" id="KW-0175">Coiled coil</keyword>
<protein>
    <recommendedName>
        <fullName evidence="3">ENTH domain-containing protein</fullName>
    </recommendedName>
</protein>
<organism evidence="4 5">
    <name type="scientific">Tulasnella calospora MUT 4182</name>
    <dbReference type="NCBI Taxonomy" id="1051891"/>
    <lineage>
        <taxon>Eukaryota</taxon>
        <taxon>Fungi</taxon>
        <taxon>Dikarya</taxon>
        <taxon>Basidiomycota</taxon>
        <taxon>Agaricomycotina</taxon>
        <taxon>Agaricomycetes</taxon>
        <taxon>Cantharellales</taxon>
        <taxon>Tulasnellaceae</taxon>
        <taxon>Tulasnella</taxon>
    </lineage>
</organism>
<dbReference type="InterPro" id="IPR008942">
    <property type="entry name" value="ENTH_VHS"/>
</dbReference>
<dbReference type="SMART" id="SM00273">
    <property type="entry name" value="ENTH"/>
    <property type="match status" value="1"/>
</dbReference>
<feature type="compositionally biased region" description="Basic and acidic residues" evidence="2">
    <location>
        <begin position="217"/>
        <end position="226"/>
    </location>
</feature>
<dbReference type="EMBL" id="KN823048">
    <property type="protein sequence ID" value="KIO25109.1"/>
    <property type="molecule type" value="Genomic_DNA"/>
</dbReference>